<accession>A0A6S6TYB0</accession>
<sequence length="372" mass="41872">MTKKIINMEQTQNLFQEFDAVTTKDWVDAIEKFLKGKPVDSLNWEIEEGLIMSPLHRKETTTSQYIGSPNLSGNNNWSICEAFIINKAEDCTKTNAQILEALSKGSNALILNFNYFPKVVDLEILLQNVLLDLVQIHFQGTALATNPKAFLQTIAQLSNVQTLNGSCDLGNITASALVDHFDFCLTNLPTFRCLNISIADSLTTSLSAAIFKASQWIDVLTEQGRSIEQITNFLRFEFNVGEHYFVELAAIRAFKRLWFALLEAYNVPSVVLPFFHATTLSDQHENQYWNMITATTQAMAAAIGGVDCIYIRPCNTLNQADSFTRRIARNVQHVLQSESYLNRVIDPASGAYYIENLTLALSKKAWQQFCNL</sequence>
<dbReference type="PANTHER" id="PTHR48101">
    <property type="entry name" value="METHYLMALONYL-COA MUTASE, MITOCHONDRIAL-RELATED"/>
    <property type="match status" value="1"/>
</dbReference>
<proteinExistence type="predicted"/>
<name>A0A6S6TYB0_9BACT</name>
<protein>
    <submittedName>
        <fullName evidence="2">Methylmalonyl-CoA mutase (EC)</fullName>
        <ecNumber evidence="2">5.4.99.2</ecNumber>
    </submittedName>
</protein>
<dbReference type="GO" id="GO:0004494">
    <property type="term" value="F:methylmalonyl-CoA mutase activity"/>
    <property type="evidence" value="ECO:0007669"/>
    <property type="project" value="UniProtKB-EC"/>
</dbReference>
<dbReference type="GO" id="GO:0031419">
    <property type="term" value="F:cobalamin binding"/>
    <property type="evidence" value="ECO:0007669"/>
    <property type="project" value="InterPro"/>
</dbReference>
<dbReference type="SUPFAM" id="SSF51703">
    <property type="entry name" value="Cobalamin (vitamin B12)-dependent enzymes"/>
    <property type="match status" value="1"/>
</dbReference>
<organism evidence="2">
    <name type="scientific">uncultured Aureispira sp</name>
    <dbReference type="NCBI Taxonomy" id="1331704"/>
    <lineage>
        <taxon>Bacteria</taxon>
        <taxon>Pseudomonadati</taxon>
        <taxon>Bacteroidota</taxon>
        <taxon>Saprospiria</taxon>
        <taxon>Saprospirales</taxon>
        <taxon>Saprospiraceae</taxon>
        <taxon>Aureispira</taxon>
        <taxon>environmental samples</taxon>
    </lineage>
</organism>
<reference evidence="2" key="1">
    <citation type="submission" date="2020-01" db="EMBL/GenBank/DDBJ databases">
        <authorList>
            <person name="Meier V. D."/>
            <person name="Meier V D."/>
        </authorList>
    </citation>
    <scope>NUCLEOTIDE SEQUENCE</scope>
    <source>
        <strain evidence="2">HLG_WM_MAG_10</strain>
    </source>
</reference>
<keyword evidence="2" id="KW-0413">Isomerase</keyword>
<dbReference type="InterPro" id="IPR006099">
    <property type="entry name" value="MeMalonylCoA_mutase_a/b_cat"/>
</dbReference>
<dbReference type="Pfam" id="PF01642">
    <property type="entry name" value="MM_CoA_mutase"/>
    <property type="match status" value="1"/>
</dbReference>
<dbReference type="Gene3D" id="3.20.20.240">
    <property type="entry name" value="Methylmalonyl-CoA mutase"/>
    <property type="match status" value="1"/>
</dbReference>
<dbReference type="PANTHER" id="PTHR48101:SF1">
    <property type="entry name" value="METHYLMALONYL-COA MUTASE, LARGE SUBUNIT"/>
    <property type="match status" value="1"/>
</dbReference>
<dbReference type="EMBL" id="CACVAQ010000282">
    <property type="protein sequence ID" value="CAA6820176.1"/>
    <property type="molecule type" value="Genomic_DNA"/>
</dbReference>
<dbReference type="InterPro" id="IPR016176">
    <property type="entry name" value="Cbl-dep_enz_cat"/>
</dbReference>
<gene>
    <name evidence="2" type="ORF">HELGO_WM17954</name>
</gene>
<dbReference type="EC" id="5.4.99.2" evidence="2"/>
<evidence type="ECO:0000313" key="2">
    <source>
        <dbReference type="EMBL" id="CAA6820176.1"/>
    </source>
</evidence>
<evidence type="ECO:0000259" key="1">
    <source>
        <dbReference type="Pfam" id="PF01642"/>
    </source>
</evidence>
<dbReference type="AlphaFoldDB" id="A0A6S6TYB0"/>
<feature type="domain" description="Methylmalonyl-CoA mutase alpha/beta chain catalytic" evidence="1">
    <location>
        <begin position="176"/>
        <end position="369"/>
    </location>
</feature>